<sequence>MTSRQTKTENHRLISSLPVGMSCHLNCYSKDYFYLCHCCWGPHRGWGKGPGSVPRRSDGDQRMCDSIQELHKCSTLCTSVNLSLARAGLRRLPSVKPGFDSGLLLVPFSTSAGSKPGLRRLRQEGHPA</sequence>
<dbReference type="AlphaFoldDB" id="A0A3P9JI25"/>
<evidence type="ECO:0000313" key="2">
    <source>
        <dbReference type="Proteomes" id="UP000265200"/>
    </source>
</evidence>
<reference evidence="1 2" key="2">
    <citation type="submission" date="2017-04" db="EMBL/GenBank/DDBJ databases">
        <title>CpG methylation of centromeres and impact of large insertions on vertebrate speciation.</title>
        <authorList>
            <person name="Ichikawa K."/>
            <person name="Yoshimura J."/>
            <person name="Morishita S."/>
        </authorList>
    </citation>
    <scope>NUCLEOTIDE SEQUENCE</scope>
    <source>
        <strain evidence="1 2">HSOK</strain>
    </source>
</reference>
<name>A0A3P9JI25_ORYLA</name>
<reference evidence="1" key="3">
    <citation type="submission" date="2025-08" db="UniProtKB">
        <authorList>
            <consortium name="Ensembl"/>
        </authorList>
    </citation>
    <scope>IDENTIFICATION</scope>
    <source>
        <strain evidence="1">HSOK</strain>
    </source>
</reference>
<organism evidence="1 2">
    <name type="scientific">Oryzias latipes</name>
    <name type="common">Japanese rice fish</name>
    <name type="synonym">Japanese killifish</name>
    <dbReference type="NCBI Taxonomy" id="8090"/>
    <lineage>
        <taxon>Eukaryota</taxon>
        <taxon>Metazoa</taxon>
        <taxon>Chordata</taxon>
        <taxon>Craniata</taxon>
        <taxon>Vertebrata</taxon>
        <taxon>Euteleostomi</taxon>
        <taxon>Actinopterygii</taxon>
        <taxon>Neopterygii</taxon>
        <taxon>Teleostei</taxon>
        <taxon>Neoteleostei</taxon>
        <taxon>Acanthomorphata</taxon>
        <taxon>Ovalentaria</taxon>
        <taxon>Atherinomorphae</taxon>
        <taxon>Beloniformes</taxon>
        <taxon>Adrianichthyidae</taxon>
        <taxon>Oryziinae</taxon>
        <taxon>Oryzias</taxon>
    </lineage>
</organism>
<proteinExistence type="predicted"/>
<accession>A0A3P9JI25</accession>
<dbReference type="Ensembl" id="ENSORLT00015023219.1">
    <property type="protein sequence ID" value="ENSORLP00015031803.1"/>
    <property type="gene ID" value="ENSORLG00015016250.1"/>
</dbReference>
<dbReference type="PROSITE" id="PS51257">
    <property type="entry name" value="PROKAR_LIPOPROTEIN"/>
    <property type="match status" value="1"/>
</dbReference>
<reference evidence="1" key="4">
    <citation type="submission" date="2025-09" db="UniProtKB">
        <authorList>
            <consortium name="Ensembl"/>
        </authorList>
    </citation>
    <scope>IDENTIFICATION</scope>
    <source>
        <strain evidence="1">HSOK</strain>
    </source>
</reference>
<reference key="1">
    <citation type="journal article" date="2007" name="Nature">
        <title>The medaka draft genome and insights into vertebrate genome evolution.</title>
        <authorList>
            <person name="Kasahara M."/>
            <person name="Naruse K."/>
            <person name="Sasaki S."/>
            <person name="Nakatani Y."/>
            <person name="Qu W."/>
            <person name="Ahsan B."/>
            <person name="Yamada T."/>
            <person name="Nagayasu Y."/>
            <person name="Doi K."/>
            <person name="Kasai Y."/>
            <person name="Jindo T."/>
            <person name="Kobayashi D."/>
            <person name="Shimada A."/>
            <person name="Toyoda A."/>
            <person name="Kuroki Y."/>
            <person name="Fujiyama A."/>
            <person name="Sasaki T."/>
            <person name="Shimizu A."/>
            <person name="Asakawa S."/>
            <person name="Shimizu N."/>
            <person name="Hashimoto S."/>
            <person name="Yang J."/>
            <person name="Lee Y."/>
            <person name="Matsushima K."/>
            <person name="Sugano S."/>
            <person name="Sakaizumi M."/>
            <person name="Narita T."/>
            <person name="Ohishi K."/>
            <person name="Haga S."/>
            <person name="Ohta F."/>
            <person name="Nomoto H."/>
            <person name="Nogata K."/>
            <person name="Morishita T."/>
            <person name="Endo T."/>
            <person name="Shin-I T."/>
            <person name="Takeda H."/>
            <person name="Morishita S."/>
            <person name="Kohara Y."/>
        </authorList>
    </citation>
    <scope>NUCLEOTIDE SEQUENCE [LARGE SCALE GENOMIC DNA]</scope>
    <source>
        <strain>Hd-rR</strain>
    </source>
</reference>
<protein>
    <submittedName>
        <fullName evidence="1">Uncharacterized protein</fullName>
    </submittedName>
</protein>
<dbReference type="Proteomes" id="UP000265200">
    <property type="component" value="Chromosome 6"/>
</dbReference>
<evidence type="ECO:0000313" key="1">
    <source>
        <dbReference type="Ensembl" id="ENSORLP00015031803.1"/>
    </source>
</evidence>